<reference evidence="2 3" key="1">
    <citation type="submission" date="2021-07" db="EMBL/GenBank/DDBJ databases">
        <title>Whole Genome Sequence of Nocardia Iowensis.</title>
        <authorList>
            <person name="Lamm A."/>
            <person name="Collins-Fairclough A.M."/>
            <person name="Bunk B."/>
            <person name="Sproer C."/>
        </authorList>
    </citation>
    <scope>NUCLEOTIDE SEQUENCE [LARGE SCALE GENOMIC DNA]</scope>
    <source>
        <strain evidence="2 3">NRRL 5646</strain>
    </source>
</reference>
<dbReference type="InterPro" id="IPR025669">
    <property type="entry name" value="AAA_dom"/>
</dbReference>
<name>A0ABX8RYR0_NOCIO</name>
<dbReference type="Proteomes" id="UP000694257">
    <property type="component" value="Chromosome"/>
</dbReference>
<dbReference type="PANTHER" id="PTHR43384:SF14">
    <property type="entry name" value="ESX-1 SECRETION-ASSOCIATED PROTEIN ESPI"/>
    <property type="match status" value="1"/>
</dbReference>
<evidence type="ECO:0000259" key="1">
    <source>
        <dbReference type="Pfam" id="PF13614"/>
    </source>
</evidence>
<keyword evidence="3" id="KW-1185">Reference proteome</keyword>
<evidence type="ECO:0000313" key="3">
    <source>
        <dbReference type="Proteomes" id="UP000694257"/>
    </source>
</evidence>
<organism evidence="2 3">
    <name type="scientific">Nocardia iowensis</name>
    <dbReference type="NCBI Taxonomy" id="204891"/>
    <lineage>
        <taxon>Bacteria</taxon>
        <taxon>Bacillati</taxon>
        <taxon>Actinomycetota</taxon>
        <taxon>Actinomycetes</taxon>
        <taxon>Mycobacteriales</taxon>
        <taxon>Nocardiaceae</taxon>
        <taxon>Nocardia</taxon>
    </lineage>
</organism>
<dbReference type="EMBL" id="CP078145">
    <property type="protein sequence ID" value="QXN94678.1"/>
    <property type="molecule type" value="Genomic_DNA"/>
</dbReference>
<dbReference type="PANTHER" id="PTHR43384">
    <property type="entry name" value="SEPTUM SITE-DETERMINING PROTEIN MIND HOMOLOG, CHLOROPLASTIC-RELATED"/>
    <property type="match status" value="1"/>
</dbReference>
<protein>
    <submittedName>
        <fullName evidence="2">MinD/ParA family protein</fullName>
    </submittedName>
</protein>
<sequence>MLHADQEQTRQPARRTEFAAVALPSPELFADITVANKATLRSRSGMRGALNKLGFRLGLSPSEQRAEERHDRIRRQLVTQYQIAVVSVKGGVGRTTTVAALGSTFADLRPDRVVAVDASPHFGDLATRTRRHPYGLSLRDLAYARERESFSAVQSYLSINSADLAVAASPWTAESTTALTERDFAAAADILRRHYSLLLVDCGTGVLDSVTREVLNCSNAAVIVTPATVGGVTGAVATLNWLGAHGFDHLVARSVVTIVQHQPVKSNVDVGAIEDLFATAQRPTCVLPFDTHLAEGGAIDLRLLGKTTRIAFENLAATLADEFPDFIVAGGAAHDMGGSWR</sequence>
<dbReference type="Pfam" id="PF13614">
    <property type="entry name" value="AAA_31"/>
    <property type="match status" value="1"/>
</dbReference>
<proteinExistence type="predicted"/>
<dbReference type="InterPro" id="IPR050625">
    <property type="entry name" value="ParA/MinD_ATPase"/>
</dbReference>
<accession>A0ABX8RYR0</accession>
<evidence type="ECO:0000313" key="2">
    <source>
        <dbReference type="EMBL" id="QXN94678.1"/>
    </source>
</evidence>
<feature type="domain" description="AAA" evidence="1">
    <location>
        <begin position="83"/>
        <end position="234"/>
    </location>
</feature>
<gene>
    <name evidence="2" type="ORF">KV110_17450</name>
</gene>